<feature type="domain" description="Arrestin-like N-terminal" evidence="1">
    <location>
        <begin position="4"/>
        <end position="140"/>
    </location>
</feature>
<dbReference type="Proteomes" id="UP001362899">
    <property type="component" value="Unassembled WGS sequence"/>
</dbReference>
<dbReference type="InterPro" id="IPR014752">
    <property type="entry name" value="Arrestin-like_C"/>
</dbReference>
<dbReference type="InterPro" id="IPR014756">
    <property type="entry name" value="Ig_E-set"/>
</dbReference>
<dbReference type="GO" id="GO:0015031">
    <property type="term" value="P:protein transport"/>
    <property type="evidence" value="ECO:0007669"/>
    <property type="project" value="TreeGrafter"/>
</dbReference>
<dbReference type="SUPFAM" id="SSF81296">
    <property type="entry name" value="E set domains"/>
    <property type="match status" value="1"/>
</dbReference>
<dbReference type="PANTHER" id="PTHR11188">
    <property type="entry name" value="ARRESTIN DOMAIN CONTAINING PROTEIN"/>
    <property type="match status" value="1"/>
</dbReference>
<dbReference type="Gene3D" id="2.60.40.640">
    <property type="match status" value="1"/>
</dbReference>
<accession>A0AAV5RGG3</accession>
<evidence type="ECO:0000313" key="2">
    <source>
        <dbReference type="EMBL" id="GMM49624.1"/>
    </source>
</evidence>
<reference evidence="2 3" key="1">
    <citation type="journal article" date="2023" name="Elife">
        <title>Identification of key yeast species and microbe-microbe interactions impacting larval growth of Drosophila in the wild.</title>
        <authorList>
            <person name="Mure A."/>
            <person name="Sugiura Y."/>
            <person name="Maeda R."/>
            <person name="Honda K."/>
            <person name="Sakurai N."/>
            <person name="Takahashi Y."/>
            <person name="Watada M."/>
            <person name="Katoh T."/>
            <person name="Gotoh A."/>
            <person name="Gotoh Y."/>
            <person name="Taniguchi I."/>
            <person name="Nakamura K."/>
            <person name="Hayashi T."/>
            <person name="Katayama T."/>
            <person name="Uemura T."/>
            <person name="Hattori Y."/>
        </authorList>
    </citation>
    <scope>NUCLEOTIDE SEQUENCE [LARGE SCALE GENOMIC DNA]</scope>
    <source>
        <strain evidence="2 3">SB-73</strain>
    </source>
</reference>
<organism evidence="2 3">
    <name type="scientific">Starmerella bacillaris</name>
    <name type="common">Yeast</name>
    <name type="synonym">Candida zemplinina</name>
    <dbReference type="NCBI Taxonomy" id="1247836"/>
    <lineage>
        <taxon>Eukaryota</taxon>
        <taxon>Fungi</taxon>
        <taxon>Dikarya</taxon>
        <taxon>Ascomycota</taxon>
        <taxon>Saccharomycotina</taxon>
        <taxon>Dipodascomycetes</taxon>
        <taxon>Dipodascales</taxon>
        <taxon>Trichomonascaceae</taxon>
        <taxon>Starmerella</taxon>
    </lineage>
</organism>
<dbReference type="Pfam" id="PF00339">
    <property type="entry name" value="Arrestin_N"/>
    <property type="match status" value="1"/>
</dbReference>
<keyword evidence="3" id="KW-1185">Reference proteome</keyword>
<protein>
    <recommendedName>
        <fullName evidence="1">Arrestin-like N-terminal domain-containing protein</fullName>
    </recommendedName>
</protein>
<dbReference type="GO" id="GO:0005737">
    <property type="term" value="C:cytoplasm"/>
    <property type="evidence" value="ECO:0007669"/>
    <property type="project" value="TreeGrafter"/>
</dbReference>
<dbReference type="PANTHER" id="PTHR11188:SF17">
    <property type="entry name" value="FI21816P1"/>
    <property type="match status" value="1"/>
</dbReference>
<dbReference type="CDD" id="cd22952">
    <property type="entry name" value="ART10-like"/>
    <property type="match status" value="1"/>
</dbReference>
<dbReference type="InterPro" id="IPR050357">
    <property type="entry name" value="Arrestin_domain-protein"/>
</dbReference>
<evidence type="ECO:0000259" key="1">
    <source>
        <dbReference type="Pfam" id="PF00339"/>
    </source>
</evidence>
<dbReference type="AlphaFoldDB" id="A0AAV5RGG3"/>
<gene>
    <name evidence="2" type="ORF">DASB73_005820</name>
</gene>
<proteinExistence type="predicted"/>
<sequence length="374" mass="42262">MSFKLEISDERPWYTNNDVVSGNVVLELKSSVEITKIVVSLVGVCKVSLSRVDDVGQKFLDHVEENLTFLNYSTQVFPPPGQDSGSKYALRAGTHSWPFEFEFPFEAPNTNAILPPSLSDIDPDKAYIRYYLKAEMDKSSMAAIKNPFLNDIFTAITFLPSDDQQVLDAVPTYGVFQAQTSRVQSNTKTVGGLFSRFLSSVAHDRSPTCNNIAAFEVSSELLFTPGLEFTIAVNALDLLNDENICVYSLRIELVSRTYLRAKNLEETKDDIIVLFDRSNLKLRAGDLLSQLDNPSIKVPENVPPSFESPNIRRVYRLDIRLKWGHRPSSQQVHKAQTGRIAWVRSGMFGSPSYETGEVIRTERSYPQAKWYYKF</sequence>
<dbReference type="InterPro" id="IPR011021">
    <property type="entry name" value="Arrestin-like_N"/>
</dbReference>
<comment type="caution">
    <text evidence="2">The sequence shown here is derived from an EMBL/GenBank/DDBJ whole genome shotgun (WGS) entry which is preliminary data.</text>
</comment>
<evidence type="ECO:0000313" key="3">
    <source>
        <dbReference type="Proteomes" id="UP001362899"/>
    </source>
</evidence>
<dbReference type="EMBL" id="BTGC01000003">
    <property type="protein sequence ID" value="GMM49624.1"/>
    <property type="molecule type" value="Genomic_DNA"/>
</dbReference>
<name>A0AAV5RGG3_STABA</name>